<feature type="transmembrane region" description="Helical" evidence="1">
    <location>
        <begin position="37"/>
        <end position="60"/>
    </location>
</feature>
<name>A0A545AQ64_9ACTN</name>
<dbReference type="Proteomes" id="UP000317982">
    <property type="component" value="Unassembled WGS sequence"/>
</dbReference>
<accession>A0A545AQ64</accession>
<comment type="caution">
    <text evidence="2">The sequence shown here is derived from an EMBL/GenBank/DDBJ whole genome shotgun (WGS) entry which is preliminary data.</text>
</comment>
<dbReference type="RefSeq" id="WP_142706108.1">
    <property type="nucleotide sequence ID" value="NZ_VIRS01000013.1"/>
</dbReference>
<reference evidence="2 3" key="1">
    <citation type="submission" date="2019-07" db="EMBL/GenBank/DDBJ databases">
        <title>Cryptosporangium phraense sp. nov., isolated from plant litter.</title>
        <authorList>
            <person name="Suriyachadkun C."/>
        </authorList>
    </citation>
    <scope>NUCLEOTIDE SEQUENCE [LARGE SCALE GENOMIC DNA]</scope>
    <source>
        <strain evidence="2 3">A-T 5661</strain>
    </source>
</reference>
<dbReference type="AlphaFoldDB" id="A0A545AQ64"/>
<keyword evidence="3" id="KW-1185">Reference proteome</keyword>
<proteinExistence type="predicted"/>
<evidence type="ECO:0000256" key="1">
    <source>
        <dbReference type="SAM" id="Phobius"/>
    </source>
</evidence>
<feature type="transmembrane region" description="Helical" evidence="1">
    <location>
        <begin position="105"/>
        <end position="124"/>
    </location>
</feature>
<feature type="transmembrane region" description="Helical" evidence="1">
    <location>
        <begin position="6"/>
        <end position="25"/>
    </location>
</feature>
<keyword evidence="1" id="KW-0472">Membrane</keyword>
<feature type="transmembrane region" description="Helical" evidence="1">
    <location>
        <begin position="136"/>
        <end position="155"/>
    </location>
</feature>
<keyword evidence="1" id="KW-0812">Transmembrane</keyword>
<organism evidence="2 3">
    <name type="scientific">Cryptosporangium phraense</name>
    <dbReference type="NCBI Taxonomy" id="2593070"/>
    <lineage>
        <taxon>Bacteria</taxon>
        <taxon>Bacillati</taxon>
        <taxon>Actinomycetota</taxon>
        <taxon>Actinomycetes</taxon>
        <taxon>Cryptosporangiales</taxon>
        <taxon>Cryptosporangiaceae</taxon>
        <taxon>Cryptosporangium</taxon>
    </lineage>
</organism>
<keyword evidence="1" id="KW-1133">Transmembrane helix</keyword>
<dbReference type="OrthoDB" id="5185843at2"/>
<protein>
    <submittedName>
        <fullName evidence="2">Uncharacterized protein</fullName>
    </submittedName>
</protein>
<feature type="transmembrane region" description="Helical" evidence="1">
    <location>
        <begin position="72"/>
        <end position="93"/>
    </location>
</feature>
<feature type="transmembrane region" description="Helical" evidence="1">
    <location>
        <begin position="167"/>
        <end position="187"/>
    </location>
</feature>
<sequence>MGLAPVTLGMVGLAFALWGNGLANLGVDQDSETATKAVAVSASLLGAVTLLFMAAHLIVAAPLGAEGPPVRLQLLFSAITAMYGLQFLATTIVQLKGYDPRPLGNFALLTVPIQLVEMILLARFADAAGMSTTHIVLQEIVLGAFAVAGLAIWAGTHGRIGGRVVGGAIMAAFVGTLYFLFFAGGLISPPG</sequence>
<evidence type="ECO:0000313" key="2">
    <source>
        <dbReference type="EMBL" id="TQS43410.1"/>
    </source>
</evidence>
<evidence type="ECO:0000313" key="3">
    <source>
        <dbReference type="Proteomes" id="UP000317982"/>
    </source>
</evidence>
<gene>
    <name evidence="2" type="ORF">FL583_19455</name>
</gene>
<dbReference type="InParanoid" id="A0A545AQ64"/>
<dbReference type="EMBL" id="VIRS01000013">
    <property type="protein sequence ID" value="TQS43410.1"/>
    <property type="molecule type" value="Genomic_DNA"/>
</dbReference>